<feature type="region of interest" description="Disordered" evidence="5">
    <location>
        <begin position="600"/>
        <end position="632"/>
    </location>
</feature>
<name>A0A6A6DVY5_9PEZI</name>
<dbReference type="EC" id="3.1.1.47" evidence="1"/>
<sequence length="632" mass="71069">MSFPARITGAKTNELPRRSSRVSTGKIPNAKKPRPRPLSGLRDHIPFVLQGVLPRYSGPYSVGVMDIEVPVYTPRTFSHITRHGHHILKLETVLFTLYYPAAFGSGVGKDPGGNRKWSRQTWLPRPRIQLAKAYGKFAGIGDLGVPWFAATTMSTKIPAFRNSPPATHWPPADNSRHGGTKVKNQQGPPPPGGSEEPMFPLLFFSHGLGGTRTAYSSMCGEFASYGFVVCALEHRDGSGPRTFANHAKEGKGSMEEREGRGDVDHCKQDRKKGYDMIDYIFPKGNPKDTSPLNEKGIDEELRRAQIELRMAEIEEAYRVLRDIRNGKGDEVARRNLRREGYIGASSRGLEGNDWPSWRNRFHCERVTVAGHSFGAATVIEILRNADRFKNVHAGIIYDVWGAPIKPPVEDPRHRIHSPILGINSEAFMYWQSNFDAVKSLMEEAREQGAPAFLCTVRGSVHISQSDFTILYPHTCSFFFKATVNPQRAIDLNISASLEFLRGVTEGAGKSIIERCLTDEELLKTSVIDEIPDEHKPEDEWIAARLRIPHEFRTRLLAKLQRKLKRTRAGGLHKPGDEVWMHFKPEEEDIISWWKGQRLETVDPDKEAQQELGKSSDDEKETETPSGTEPPER</sequence>
<feature type="compositionally biased region" description="Basic and acidic residues" evidence="5">
    <location>
        <begin position="246"/>
        <end position="267"/>
    </location>
</feature>
<dbReference type="PANTHER" id="PTHR10272:SF0">
    <property type="entry name" value="PLATELET-ACTIVATING FACTOR ACETYLHYDROLASE"/>
    <property type="match status" value="1"/>
</dbReference>
<reference evidence="6" key="1">
    <citation type="journal article" date="2020" name="Stud. Mycol.">
        <title>101 Dothideomycetes genomes: a test case for predicting lifestyles and emergence of pathogens.</title>
        <authorList>
            <person name="Haridas S."/>
            <person name="Albert R."/>
            <person name="Binder M."/>
            <person name="Bloem J."/>
            <person name="Labutti K."/>
            <person name="Salamov A."/>
            <person name="Andreopoulos B."/>
            <person name="Baker S."/>
            <person name="Barry K."/>
            <person name="Bills G."/>
            <person name="Bluhm B."/>
            <person name="Cannon C."/>
            <person name="Castanera R."/>
            <person name="Culley D."/>
            <person name="Daum C."/>
            <person name="Ezra D."/>
            <person name="Gonzalez J."/>
            <person name="Henrissat B."/>
            <person name="Kuo A."/>
            <person name="Liang C."/>
            <person name="Lipzen A."/>
            <person name="Lutzoni F."/>
            <person name="Magnuson J."/>
            <person name="Mondo S."/>
            <person name="Nolan M."/>
            <person name="Ohm R."/>
            <person name="Pangilinan J."/>
            <person name="Park H.-J."/>
            <person name="Ramirez L."/>
            <person name="Alfaro M."/>
            <person name="Sun H."/>
            <person name="Tritt A."/>
            <person name="Yoshinaga Y."/>
            <person name="Zwiers L.-H."/>
            <person name="Turgeon B."/>
            <person name="Goodwin S."/>
            <person name="Spatafora J."/>
            <person name="Crous P."/>
            <person name="Grigoriev I."/>
        </authorList>
    </citation>
    <scope>NUCLEOTIDE SEQUENCE</scope>
    <source>
        <strain evidence="6">CBS 207.26</strain>
    </source>
</reference>
<gene>
    <name evidence="6" type="ORF">K469DRAFT_711688</name>
</gene>
<accession>A0A6A6DVY5</accession>
<dbReference type="Proteomes" id="UP000800200">
    <property type="component" value="Unassembled WGS sequence"/>
</dbReference>
<keyword evidence="7" id="KW-1185">Reference proteome</keyword>
<evidence type="ECO:0000256" key="2">
    <source>
        <dbReference type="ARBA" id="ARBA00022801"/>
    </source>
</evidence>
<feature type="compositionally biased region" description="Basic and acidic residues" evidence="5">
    <location>
        <begin position="600"/>
        <end position="616"/>
    </location>
</feature>
<dbReference type="OrthoDB" id="2363873at2759"/>
<feature type="compositionally biased region" description="Low complexity" evidence="5">
    <location>
        <begin position="623"/>
        <end position="632"/>
    </location>
</feature>
<proteinExistence type="predicted"/>
<evidence type="ECO:0000256" key="4">
    <source>
        <dbReference type="ARBA" id="ARBA00023098"/>
    </source>
</evidence>
<dbReference type="SUPFAM" id="SSF53474">
    <property type="entry name" value="alpha/beta-Hydrolases"/>
    <property type="match status" value="1"/>
</dbReference>
<keyword evidence="4" id="KW-0443">Lipid metabolism</keyword>
<evidence type="ECO:0000256" key="5">
    <source>
        <dbReference type="SAM" id="MobiDB-lite"/>
    </source>
</evidence>
<feature type="region of interest" description="Disordered" evidence="5">
    <location>
        <begin position="241"/>
        <end position="267"/>
    </location>
</feature>
<dbReference type="PANTHER" id="PTHR10272">
    <property type="entry name" value="PLATELET-ACTIVATING FACTOR ACETYLHYDROLASE"/>
    <property type="match status" value="1"/>
</dbReference>
<dbReference type="AlphaFoldDB" id="A0A6A6DVY5"/>
<evidence type="ECO:0000313" key="7">
    <source>
        <dbReference type="Proteomes" id="UP000800200"/>
    </source>
</evidence>
<feature type="region of interest" description="Disordered" evidence="5">
    <location>
        <begin position="159"/>
        <end position="198"/>
    </location>
</feature>
<dbReference type="EMBL" id="ML994647">
    <property type="protein sequence ID" value="KAF2182522.1"/>
    <property type="molecule type" value="Genomic_DNA"/>
</dbReference>
<dbReference type="InterPro" id="IPR029058">
    <property type="entry name" value="AB_hydrolase_fold"/>
</dbReference>
<dbReference type="GO" id="GO:0003847">
    <property type="term" value="F:1-alkyl-2-acetylglycerophosphocholine esterase activity"/>
    <property type="evidence" value="ECO:0007669"/>
    <property type="project" value="UniProtKB-EC"/>
</dbReference>
<organism evidence="6 7">
    <name type="scientific">Zopfia rhizophila CBS 207.26</name>
    <dbReference type="NCBI Taxonomy" id="1314779"/>
    <lineage>
        <taxon>Eukaryota</taxon>
        <taxon>Fungi</taxon>
        <taxon>Dikarya</taxon>
        <taxon>Ascomycota</taxon>
        <taxon>Pezizomycotina</taxon>
        <taxon>Dothideomycetes</taxon>
        <taxon>Dothideomycetes incertae sedis</taxon>
        <taxon>Zopfiaceae</taxon>
        <taxon>Zopfia</taxon>
    </lineage>
</organism>
<evidence type="ECO:0000256" key="1">
    <source>
        <dbReference type="ARBA" id="ARBA00013201"/>
    </source>
</evidence>
<evidence type="ECO:0000313" key="6">
    <source>
        <dbReference type="EMBL" id="KAF2182522.1"/>
    </source>
</evidence>
<protein>
    <recommendedName>
        <fullName evidence="1">1-alkyl-2-acetylglycerophosphocholine esterase</fullName>
        <ecNumber evidence="1">3.1.1.47</ecNumber>
    </recommendedName>
</protein>
<dbReference type="Pfam" id="PF03403">
    <property type="entry name" value="PAF-AH_p_II"/>
    <property type="match status" value="1"/>
</dbReference>
<keyword evidence="2" id="KW-0378">Hydrolase</keyword>
<dbReference type="Gene3D" id="3.40.50.1820">
    <property type="entry name" value="alpha/beta hydrolase"/>
    <property type="match status" value="1"/>
</dbReference>
<keyword evidence="3" id="KW-0442">Lipid degradation</keyword>
<dbReference type="GO" id="GO:0016042">
    <property type="term" value="P:lipid catabolic process"/>
    <property type="evidence" value="ECO:0007669"/>
    <property type="project" value="UniProtKB-KW"/>
</dbReference>
<feature type="region of interest" description="Disordered" evidence="5">
    <location>
        <begin position="1"/>
        <end position="39"/>
    </location>
</feature>
<evidence type="ECO:0000256" key="3">
    <source>
        <dbReference type="ARBA" id="ARBA00022963"/>
    </source>
</evidence>